<keyword evidence="4 7" id="KW-0378">Hydrolase</keyword>
<dbReference type="EMBL" id="RBKU01000001">
    <property type="protein sequence ID" value="RKR82665.1"/>
    <property type="molecule type" value="Genomic_DNA"/>
</dbReference>
<dbReference type="HAMAP" id="MF_04110">
    <property type="entry name" value="ENDOLYSIN_T4"/>
    <property type="match status" value="1"/>
</dbReference>
<evidence type="ECO:0000256" key="3">
    <source>
        <dbReference type="ARBA" id="ARBA00022638"/>
    </source>
</evidence>
<dbReference type="CDD" id="cd00737">
    <property type="entry name" value="lyz_endolysin_autolysin"/>
    <property type="match status" value="1"/>
</dbReference>
<comment type="catalytic activity">
    <reaction evidence="1 7">
        <text>Hydrolysis of (1-&gt;4)-beta-linkages between N-acetylmuramic acid and N-acetyl-D-glucosamine residues in a peptidoglycan and between N-acetyl-D-glucosamine residues in chitodextrins.</text>
        <dbReference type="EC" id="3.2.1.17"/>
    </reaction>
</comment>
<evidence type="ECO:0000256" key="7">
    <source>
        <dbReference type="RuleBase" id="RU003788"/>
    </source>
</evidence>
<evidence type="ECO:0000256" key="4">
    <source>
        <dbReference type="ARBA" id="ARBA00022801"/>
    </source>
</evidence>
<evidence type="ECO:0000256" key="5">
    <source>
        <dbReference type="ARBA" id="ARBA00023200"/>
    </source>
</evidence>
<sequence length="156" mass="17391">MKLDENGKKFIFNQEGIRLKAYKDSGGVPTICVGCTYYSDGSKVKIGDSRTMQECYQLFDLVVADFEKAVTKAVKVPINQNQFNALVSFAFNVGTGGVEHSSLLTAINSKASETEIRLDFAKWNKVQGIANDVLTKRRKMEADLFFKAINNENPNH</sequence>
<organism evidence="8 9">
    <name type="scientific">Mucilaginibacter gracilis</name>
    <dbReference type="NCBI Taxonomy" id="423350"/>
    <lineage>
        <taxon>Bacteria</taxon>
        <taxon>Pseudomonadati</taxon>
        <taxon>Bacteroidota</taxon>
        <taxon>Sphingobacteriia</taxon>
        <taxon>Sphingobacteriales</taxon>
        <taxon>Sphingobacteriaceae</taxon>
        <taxon>Mucilaginibacter</taxon>
    </lineage>
</organism>
<dbReference type="InterPro" id="IPR002196">
    <property type="entry name" value="Glyco_hydro_24"/>
</dbReference>
<keyword evidence="5" id="KW-1035">Host cytoplasm</keyword>
<dbReference type="GO" id="GO:0042742">
    <property type="term" value="P:defense response to bacterium"/>
    <property type="evidence" value="ECO:0007669"/>
    <property type="project" value="UniProtKB-KW"/>
</dbReference>
<dbReference type="SUPFAM" id="SSF53955">
    <property type="entry name" value="Lysozyme-like"/>
    <property type="match status" value="1"/>
</dbReference>
<evidence type="ECO:0000313" key="9">
    <source>
        <dbReference type="Proteomes" id="UP000268007"/>
    </source>
</evidence>
<dbReference type="InterPro" id="IPR051018">
    <property type="entry name" value="Bacteriophage_GH24"/>
</dbReference>
<dbReference type="RefSeq" id="WP_121198249.1">
    <property type="nucleotide sequence ID" value="NZ_RBKU01000001.1"/>
</dbReference>
<dbReference type="InterPro" id="IPR023347">
    <property type="entry name" value="Lysozyme_dom_sf"/>
</dbReference>
<dbReference type="EC" id="3.2.1.17" evidence="7"/>
<name>A0A495J103_9SPHI</name>
<dbReference type="GO" id="GO:0016998">
    <property type="term" value="P:cell wall macromolecule catabolic process"/>
    <property type="evidence" value="ECO:0007669"/>
    <property type="project" value="InterPro"/>
</dbReference>
<dbReference type="AlphaFoldDB" id="A0A495J103"/>
<dbReference type="PANTHER" id="PTHR38107">
    <property type="match status" value="1"/>
</dbReference>
<dbReference type="InterPro" id="IPR034690">
    <property type="entry name" value="Endolysin_T4_type"/>
</dbReference>
<dbReference type="InterPro" id="IPR033907">
    <property type="entry name" value="Endolysin_autolysin"/>
</dbReference>
<gene>
    <name evidence="8" type="ORF">BDD43_2850</name>
</gene>
<dbReference type="Pfam" id="PF00959">
    <property type="entry name" value="Phage_lysozyme"/>
    <property type="match status" value="1"/>
</dbReference>
<dbReference type="GO" id="GO:0003796">
    <property type="term" value="F:lysozyme activity"/>
    <property type="evidence" value="ECO:0007669"/>
    <property type="project" value="UniProtKB-EC"/>
</dbReference>
<dbReference type="Gene3D" id="1.10.530.40">
    <property type="match status" value="1"/>
</dbReference>
<protein>
    <recommendedName>
        <fullName evidence="7">Lysozyme</fullName>
        <ecNumber evidence="7">3.2.1.17</ecNumber>
    </recommendedName>
</protein>
<evidence type="ECO:0000313" key="8">
    <source>
        <dbReference type="EMBL" id="RKR82665.1"/>
    </source>
</evidence>
<evidence type="ECO:0000256" key="2">
    <source>
        <dbReference type="ARBA" id="ARBA00022529"/>
    </source>
</evidence>
<evidence type="ECO:0000256" key="6">
    <source>
        <dbReference type="ARBA" id="ARBA00023295"/>
    </source>
</evidence>
<evidence type="ECO:0000256" key="1">
    <source>
        <dbReference type="ARBA" id="ARBA00000632"/>
    </source>
</evidence>
<dbReference type="GO" id="GO:0031640">
    <property type="term" value="P:killing of cells of another organism"/>
    <property type="evidence" value="ECO:0007669"/>
    <property type="project" value="UniProtKB-KW"/>
</dbReference>
<comment type="similarity">
    <text evidence="7">Belongs to the glycosyl hydrolase 24 family.</text>
</comment>
<dbReference type="PANTHER" id="PTHR38107:SF3">
    <property type="entry name" value="LYSOZYME RRRD-RELATED"/>
    <property type="match status" value="1"/>
</dbReference>
<dbReference type="Proteomes" id="UP000268007">
    <property type="component" value="Unassembled WGS sequence"/>
</dbReference>
<accession>A0A495J103</accession>
<dbReference type="GO" id="GO:0009253">
    <property type="term" value="P:peptidoglycan catabolic process"/>
    <property type="evidence" value="ECO:0007669"/>
    <property type="project" value="InterPro"/>
</dbReference>
<keyword evidence="6 7" id="KW-0326">Glycosidase</keyword>
<dbReference type="OrthoDB" id="5327667at2"/>
<proteinExistence type="inferred from homology"/>
<keyword evidence="3 7" id="KW-0081">Bacteriolytic enzyme</keyword>
<reference evidence="8 9" key="1">
    <citation type="submission" date="2018-10" db="EMBL/GenBank/DDBJ databases">
        <title>Genomic Encyclopedia of Archaeal and Bacterial Type Strains, Phase II (KMG-II): from individual species to whole genera.</title>
        <authorList>
            <person name="Goeker M."/>
        </authorList>
    </citation>
    <scope>NUCLEOTIDE SEQUENCE [LARGE SCALE GENOMIC DNA]</scope>
    <source>
        <strain evidence="8 9">DSM 18602</strain>
    </source>
</reference>
<keyword evidence="2 7" id="KW-0929">Antimicrobial</keyword>
<keyword evidence="9" id="KW-1185">Reference proteome</keyword>
<comment type="caution">
    <text evidence="8">The sequence shown here is derived from an EMBL/GenBank/DDBJ whole genome shotgun (WGS) entry which is preliminary data.</text>
</comment>
<dbReference type="InterPro" id="IPR023346">
    <property type="entry name" value="Lysozyme-like_dom_sf"/>
</dbReference>